<dbReference type="Pfam" id="PF00589">
    <property type="entry name" value="Phage_integrase"/>
    <property type="match status" value="1"/>
</dbReference>
<dbReference type="InterPro" id="IPR002104">
    <property type="entry name" value="Integrase_catalytic"/>
</dbReference>
<feature type="domain" description="Tyr recombinase" evidence="2">
    <location>
        <begin position="1"/>
        <end position="118"/>
    </location>
</feature>
<name>A0A3E2UC50_9FIRM</name>
<dbReference type="Proteomes" id="UP000260991">
    <property type="component" value="Unassembled WGS sequence"/>
</dbReference>
<sequence length="142" mass="16290">MPAARLPPLTSLSSALPEILKEYICKWRYDVEGDAWLFPNIGGEQLMGSGLRCAFKRYCLSRGVKQHNVHGLRHTFSLYYIRNNGNQFKLQKILGHSTMEMTRRYVNLAAADITSDYDRFSPLANAKRKTSRARAIHRAEED</sequence>
<gene>
    <name evidence="3" type="ORF">DWZ46_02335</name>
</gene>
<dbReference type="GO" id="GO:0003677">
    <property type="term" value="F:DNA binding"/>
    <property type="evidence" value="ECO:0007669"/>
    <property type="project" value="InterPro"/>
</dbReference>
<dbReference type="EMBL" id="QVER01000002">
    <property type="protein sequence ID" value="RGB93201.1"/>
    <property type="molecule type" value="Genomic_DNA"/>
</dbReference>
<evidence type="ECO:0000313" key="3">
    <source>
        <dbReference type="EMBL" id="RGB93201.1"/>
    </source>
</evidence>
<dbReference type="GO" id="GO:0006310">
    <property type="term" value="P:DNA recombination"/>
    <property type="evidence" value="ECO:0007669"/>
    <property type="project" value="UniProtKB-KW"/>
</dbReference>
<keyword evidence="1" id="KW-0233">DNA recombination</keyword>
<dbReference type="AlphaFoldDB" id="A0A3E2UC50"/>
<reference evidence="3 4" key="1">
    <citation type="submission" date="2018-08" db="EMBL/GenBank/DDBJ databases">
        <title>A genome reference for cultivated species of the human gut microbiota.</title>
        <authorList>
            <person name="Zou Y."/>
            <person name="Xue W."/>
            <person name="Luo G."/>
        </authorList>
    </citation>
    <scope>NUCLEOTIDE SEQUENCE [LARGE SCALE GENOMIC DNA]</scope>
    <source>
        <strain evidence="3 4">AF32-8AC</strain>
    </source>
</reference>
<proteinExistence type="predicted"/>
<evidence type="ECO:0000256" key="1">
    <source>
        <dbReference type="ARBA" id="ARBA00023172"/>
    </source>
</evidence>
<comment type="caution">
    <text evidence="3">The sequence shown here is derived from an EMBL/GenBank/DDBJ whole genome shotgun (WGS) entry which is preliminary data.</text>
</comment>
<protein>
    <recommendedName>
        <fullName evidence="2">Tyr recombinase domain-containing protein</fullName>
    </recommendedName>
</protein>
<dbReference type="CDD" id="cd00397">
    <property type="entry name" value="DNA_BRE_C"/>
    <property type="match status" value="1"/>
</dbReference>
<dbReference type="InterPro" id="IPR011010">
    <property type="entry name" value="DNA_brk_join_enz"/>
</dbReference>
<evidence type="ECO:0000259" key="2">
    <source>
        <dbReference type="PROSITE" id="PS51898"/>
    </source>
</evidence>
<organism evidence="3 4">
    <name type="scientific">Faecalibacterium prausnitzii</name>
    <dbReference type="NCBI Taxonomy" id="853"/>
    <lineage>
        <taxon>Bacteria</taxon>
        <taxon>Bacillati</taxon>
        <taxon>Bacillota</taxon>
        <taxon>Clostridia</taxon>
        <taxon>Eubacteriales</taxon>
        <taxon>Oscillospiraceae</taxon>
        <taxon>Faecalibacterium</taxon>
    </lineage>
</organism>
<accession>A0A3E2UC50</accession>
<evidence type="ECO:0000313" key="4">
    <source>
        <dbReference type="Proteomes" id="UP000260991"/>
    </source>
</evidence>
<dbReference type="InterPro" id="IPR013762">
    <property type="entry name" value="Integrase-like_cat_sf"/>
</dbReference>
<dbReference type="PROSITE" id="PS51898">
    <property type="entry name" value="TYR_RECOMBINASE"/>
    <property type="match status" value="1"/>
</dbReference>
<dbReference type="Gene3D" id="1.10.443.10">
    <property type="entry name" value="Intergrase catalytic core"/>
    <property type="match status" value="1"/>
</dbReference>
<dbReference type="SUPFAM" id="SSF56349">
    <property type="entry name" value="DNA breaking-rejoining enzymes"/>
    <property type="match status" value="1"/>
</dbReference>
<dbReference type="GO" id="GO:0015074">
    <property type="term" value="P:DNA integration"/>
    <property type="evidence" value="ECO:0007669"/>
    <property type="project" value="InterPro"/>
</dbReference>